<evidence type="ECO:0000313" key="3">
    <source>
        <dbReference type="Proteomes" id="UP000280792"/>
    </source>
</evidence>
<protein>
    <submittedName>
        <fullName evidence="2">TIGR00153 family protein</fullName>
    </submittedName>
</protein>
<dbReference type="InterPro" id="IPR038078">
    <property type="entry name" value="PhoU-like_sf"/>
</dbReference>
<dbReference type="SUPFAM" id="SSF109755">
    <property type="entry name" value="PhoU-like"/>
    <property type="match status" value="1"/>
</dbReference>
<accession>A0A3P3VNG7</accession>
<dbReference type="InterPro" id="IPR018445">
    <property type="entry name" value="Put_Phosphate_transp_reg"/>
</dbReference>
<reference evidence="2 3" key="2">
    <citation type="submission" date="2018-12" db="EMBL/GenBank/DDBJ databases">
        <title>Simiduia agarivorans gen. nov., sp. nov., a marine, agarolytic bacterium isolated from shallow coastal water from Keelung, Taiwan.</title>
        <authorList>
            <person name="Shieh W.Y."/>
        </authorList>
    </citation>
    <scope>NUCLEOTIDE SEQUENCE [LARGE SCALE GENOMIC DNA]</scope>
    <source>
        <strain evidence="2 3">GTF-13</strain>
    </source>
</reference>
<dbReference type="EMBL" id="QWEZ01000002">
    <property type="protein sequence ID" value="RRJ82373.1"/>
    <property type="molecule type" value="Genomic_DNA"/>
</dbReference>
<comment type="similarity">
    <text evidence="1">Belongs to the UPF0111 family.</text>
</comment>
<reference evidence="2 3" key="1">
    <citation type="submission" date="2018-08" db="EMBL/GenBank/DDBJ databases">
        <authorList>
            <person name="Khan S.A."/>
        </authorList>
    </citation>
    <scope>NUCLEOTIDE SEQUENCE [LARGE SCALE GENOMIC DNA]</scope>
    <source>
        <strain evidence="2 3">GTF-13</strain>
    </source>
</reference>
<dbReference type="Proteomes" id="UP000280792">
    <property type="component" value="Unassembled WGS sequence"/>
</dbReference>
<dbReference type="InterPro" id="IPR002727">
    <property type="entry name" value="DUF47"/>
</dbReference>
<organism evidence="2 3">
    <name type="scientific">Aestuariirhabdus litorea</name>
    <dbReference type="NCBI Taxonomy" id="2528527"/>
    <lineage>
        <taxon>Bacteria</taxon>
        <taxon>Pseudomonadati</taxon>
        <taxon>Pseudomonadota</taxon>
        <taxon>Gammaproteobacteria</taxon>
        <taxon>Oceanospirillales</taxon>
        <taxon>Aestuariirhabdaceae</taxon>
        <taxon>Aestuariirhabdus</taxon>
    </lineage>
</organism>
<keyword evidence="3" id="KW-1185">Reference proteome</keyword>
<dbReference type="Pfam" id="PF01865">
    <property type="entry name" value="PhoU_div"/>
    <property type="match status" value="1"/>
</dbReference>
<comment type="caution">
    <text evidence="2">The sequence shown here is derived from an EMBL/GenBank/DDBJ whole genome shotgun (WGS) entry which is preliminary data.</text>
</comment>
<dbReference type="PANTHER" id="PTHR36536">
    <property type="entry name" value="UPF0111 PROTEIN HI_1603"/>
    <property type="match status" value="1"/>
</dbReference>
<evidence type="ECO:0000256" key="1">
    <source>
        <dbReference type="ARBA" id="ARBA00008591"/>
    </source>
</evidence>
<dbReference type="RefSeq" id="WP_125016082.1">
    <property type="nucleotide sequence ID" value="NZ_QWEZ01000002.1"/>
</dbReference>
<dbReference type="AlphaFoldDB" id="A0A3P3VNG7"/>
<dbReference type="Gene3D" id="1.20.58.220">
    <property type="entry name" value="Phosphate transport system protein phou homolog 2, domain 2"/>
    <property type="match status" value="1"/>
</dbReference>
<dbReference type="PANTHER" id="PTHR36536:SF3">
    <property type="entry name" value="UPF0111 PROTEIN HI_1603"/>
    <property type="match status" value="1"/>
</dbReference>
<evidence type="ECO:0000313" key="2">
    <source>
        <dbReference type="EMBL" id="RRJ82373.1"/>
    </source>
</evidence>
<proteinExistence type="inferred from homology"/>
<sequence>MVANSPFSRMFGRSPIGPIQEHISKAHECAEQLLPFIDAAMAGDWEEAKRLQKALSALEEEADRLKKNVRLSLPKSLFLPVPRNDLLDIVTVQDKVANRAKDIAGLMLGRQMMVPAPLQGAFRRYLERSIETSAQAVKAIHELDELLETGFRGREVSVVEAMIEELDKIEGDTDDLQVALRRALFKMEQDLPPVDVMFLYRVIDWVGDLADRASRVGSRLQLLLAR</sequence>
<dbReference type="NCBIfam" id="TIGR00153">
    <property type="entry name" value="TIGR00153 family protein"/>
    <property type="match status" value="1"/>
</dbReference>
<name>A0A3P3VNG7_9GAMM</name>
<gene>
    <name evidence="2" type="ORF">D0544_10845</name>
</gene>